<accession>A0A0P0Z3J0</accession>
<dbReference type="PIRSF" id="PIRSF017082">
    <property type="entry name" value="YflP"/>
    <property type="match status" value="1"/>
</dbReference>
<sequence length="328" mass="34154">MTTINRRRFAVLAAAAAALALVPGAPAFAQDLKPIDGLRIMAPSSPGSGYDQLARTMQAALQEDKLATSVEVENAPGGGGTVGLAQYVTARPRHPNALIIGFALVGGVLTTKSQVTLDQVEPVARLMGEAEAIVVPANSDIKTMADLVAKLKENPGAVSWAGGSIGGVDHVMVGLIAKTVGVDPTKVNYVVHAGGGEVLASTLGGHATVGVSGYEEFRSQVEAGQLRALAVSGDTRMEGVDVPTLKEAGVDLAIVNWRGVMVHPRTPAKDKEALKAAIDAMVKTPAWQEALKRRGWLDTYLPADAFQAFLAEEQERIGGALREAGIVQ</sequence>
<dbReference type="OrthoDB" id="9780943at2"/>
<dbReference type="EMBL" id="LC066377">
    <property type="protein sequence ID" value="BAT28679.1"/>
    <property type="molecule type" value="Genomic_DNA"/>
</dbReference>
<dbReference type="InterPro" id="IPR005064">
    <property type="entry name" value="BUG"/>
</dbReference>
<evidence type="ECO:0000256" key="1">
    <source>
        <dbReference type="ARBA" id="ARBA00006987"/>
    </source>
</evidence>
<dbReference type="AlphaFoldDB" id="A0A0P0Z3J0"/>
<reference evidence="3" key="1">
    <citation type="journal article" date="2015" name="Proc. Natl. Acad. Sci. U.S.A.">
        <title>Bacterial clade with the ribosomal RNA operon on a small plasmid rather than the chromosome.</title>
        <authorList>
            <person name="Anda M."/>
            <person name="Ohtsubo Y."/>
            <person name="Okubo T."/>
            <person name="Sugawara M."/>
            <person name="Nagata Y."/>
            <person name="Tsuda M."/>
            <person name="Minamisawa K."/>
            <person name="Mitsui H."/>
        </authorList>
    </citation>
    <scope>NUCLEOTIDE SEQUENCE</scope>
    <source>
        <strain evidence="3">JCM 14755</strain>
    </source>
</reference>
<dbReference type="InterPro" id="IPR006311">
    <property type="entry name" value="TAT_signal"/>
</dbReference>
<organism evidence="3">
    <name type="scientific">Aureimonas frigidaquae</name>
    <dbReference type="NCBI Taxonomy" id="424757"/>
    <lineage>
        <taxon>Bacteria</taxon>
        <taxon>Pseudomonadati</taxon>
        <taxon>Pseudomonadota</taxon>
        <taxon>Alphaproteobacteria</taxon>
        <taxon>Hyphomicrobiales</taxon>
        <taxon>Aurantimonadaceae</taxon>
        <taxon>Aureimonas</taxon>
    </lineage>
</organism>
<comment type="similarity">
    <text evidence="1">Belongs to the UPF0065 (bug) family.</text>
</comment>
<dbReference type="Pfam" id="PF03401">
    <property type="entry name" value="TctC"/>
    <property type="match status" value="1"/>
</dbReference>
<name>A0A0P0Z3J0_9HYPH</name>
<protein>
    <submittedName>
        <fullName evidence="3">Tricarboxylic transport</fullName>
    </submittedName>
</protein>
<dbReference type="PANTHER" id="PTHR42928">
    <property type="entry name" value="TRICARBOXYLATE-BINDING PROTEIN"/>
    <property type="match status" value="1"/>
</dbReference>
<evidence type="ECO:0000313" key="3">
    <source>
        <dbReference type="EMBL" id="BAT28679.1"/>
    </source>
</evidence>
<keyword evidence="2" id="KW-0732">Signal</keyword>
<feature type="chain" id="PRO_5006058043" evidence="2">
    <location>
        <begin position="30"/>
        <end position="328"/>
    </location>
</feature>
<proteinExistence type="inferred from homology"/>
<dbReference type="InterPro" id="IPR042100">
    <property type="entry name" value="Bug_dom1"/>
</dbReference>
<evidence type="ECO:0000256" key="2">
    <source>
        <dbReference type="SAM" id="SignalP"/>
    </source>
</evidence>
<dbReference type="PROSITE" id="PS51318">
    <property type="entry name" value="TAT"/>
    <property type="match status" value="1"/>
</dbReference>
<dbReference type="SUPFAM" id="SSF53850">
    <property type="entry name" value="Periplasmic binding protein-like II"/>
    <property type="match status" value="1"/>
</dbReference>
<dbReference type="RefSeq" id="WP_062225760.1">
    <property type="nucleotide sequence ID" value="NZ_BBWR01000002.1"/>
</dbReference>
<dbReference type="PANTHER" id="PTHR42928:SF3">
    <property type="entry name" value="UPF0065 PROTEIN YFLP"/>
    <property type="match status" value="1"/>
</dbReference>
<dbReference type="CDD" id="cd07012">
    <property type="entry name" value="PBP2_Bug_TTT"/>
    <property type="match status" value="1"/>
</dbReference>
<dbReference type="Gene3D" id="3.40.190.150">
    <property type="entry name" value="Bordetella uptake gene, domain 1"/>
    <property type="match status" value="1"/>
</dbReference>
<feature type="signal peptide" evidence="2">
    <location>
        <begin position="1"/>
        <end position="29"/>
    </location>
</feature>
<dbReference type="Gene3D" id="3.40.190.10">
    <property type="entry name" value="Periplasmic binding protein-like II"/>
    <property type="match status" value="1"/>
</dbReference>